<dbReference type="Gene3D" id="3.60.21.70">
    <property type="entry name" value="PhoD-like phosphatase"/>
    <property type="match status" value="1"/>
</dbReference>
<organism evidence="4 5">
    <name type="scientific">Salinisphaera japonica YTM-1</name>
    <dbReference type="NCBI Taxonomy" id="1209778"/>
    <lineage>
        <taxon>Bacteria</taxon>
        <taxon>Pseudomonadati</taxon>
        <taxon>Pseudomonadota</taxon>
        <taxon>Gammaproteobacteria</taxon>
        <taxon>Salinisphaerales</taxon>
        <taxon>Salinisphaeraceae</taxon>
        <taxon>Salinisphaera</taxon>
    </lineage>
</organism>
<dbReference type="RefSeq" id="WP_123658016.1">
    <property type="nucleotide sequence ID" value="NZ_AYKG01000019.1"/>
</dbReference>
<dbReference type="Pfam" id="PF16655">
    <property type="entry name" value="PhoD_N"/>
    <property type="match status" value="1"/>
</dbReference>
<keyword evidence="5" id="KW-1185">Reference proteome</keyword>
<protein>
    <submittedName>
        <fullName evidence="4">Alkaline phosphatase</fullName>
    </submittedName>
</protein>
<dbReference type="SUPFAM" id="SSF56300">
    <property type="entry name" value="Metallo-dependent phosphatases"/>
    <property type="match status" value="1"/>
</dbReference>
<evidence type="ECO:0000259" key="3">
    <source>
        <dbReference type="Pfam" id="PF16655"/>
    </source>
</evidence>
<dbReference type="AlphaFoldDB" id="A0A423PT84"/>
<dbReference type="PANTHER" id="PTHR43606">
    <property type="entry name" value="PHOSPHATASE, PUTATIVE (AFU_ORTHOLOGUE AFUA_6G08710)-RELATED"/>
    <property type="match status" value="1"/>
</dbReference>
<evidence type="ECO:0000259" key="2">
    <source>
        <dbReference type="Pfam" id="PF09423"/>
    </source>
</evidence>
<dbReference type="InterPro" id="IPR052900">
    <property type="entry name" value="Phospholipid_Metab_Enz"/>
</dbReference>
<dbReference type="PANTHER" id="PTHR43606:SF7">
    <property type="entry name" value="PHOSPHATASE, PUTATIVE (AFU_ORTHOLOGUE AFUA_6G08710)-RELATED"/>
    <property type="match status" value="1"/>
</dbReference>
<feature type="compositionally biased region" description="Basic and acidic residues" evidence="1">
    <location>
        <begin position="278"/>
        <end position="288"/>
    </location>
</feature>
<proteinExistence type="predicted"/>
<dbReference type="CDD" id="cd07389">
    <property type="entry name" value="MPP_PhoD"/>
    <property type="match status" value="1"/>
</dbReference>
<comment type="caution">
    <text evidence="4">The sequence shown here is derived from an EMBL/GenBank/DDBJ whole genome shotgun (WGS) entry which is preliminary data.</text>
</comment>
<evidence type="ECO:0000313" key="5">
    <source>
        <dbReference type="Proteomes" id="UP000285310"/>
    </source>
</evidence>
<name>A0A423PT84_9GAMM</name>
<feature type="domain" description="PhoD-like phosphatase metallophosphatase" evidence="2">
    <location>
        <begin position="160"/>
        <end position="534"/>
    </location>
</feature>
<gene>
    <name evidence="4" type="ORF">SAJA_07500</name>
</gene>
<dbReference type="Gene3D" id="2.60.40.380">
    <property type="entry name" value="Purple acid phosphatase-like, N-terminal"/>
    <property type="match status" value="1"/>
</dbReference>
<reference evidence="4 5" key="1">
    <citation type="submission" date="2013-10" db="EMBL/GenBank/DDBJ databases">
        <title>Salinisphaera japonica YTM-1 Genome Sequencing.</title>
        <authorList>
            <person name="Lai Q."/>
            <person name="Li C."/>
            <person name="Shao Z."/>
        </authorList>
    </citation>
    <scope>NUCLEOTIDE SEQUENCE [LARGE SCALE GENOMIC DNA]</scope>
    <source>
        <strain evidence="4 5">YTM-1</strain>
    </source>
</reference>
<dbReference type="InterPro" id="IPR038607">
    <property type="entry name" value="PhoD-like_sf"/>
</dbReference>
<dbReference type="EMBL" id="AYKG01000019">
    <property type="protein sequence ID" value="ROO28794.1"/>
    <property type="molecule type" value="Genomic_DNA"/>
</dbReference>
<evidence type="ECO:0000256" key="1">
    <source>
        <dbReference type="SAM" id="MobiDB-lite"/>
    </source>
</evidence>
<dbReference type="InParanoid" id="A0A423PT84"/>
<sequence length="590" mass="65216">MGHREKRRTSFFAPQSRRSFLRRAGYTAGAVVGAGLVTGCSDGADVRVGRSPGSSDTAFAHGVASGDPLADRVMLWSRVTPAMAGDVSVEWRLSESPDMTNPLRSGTVVTHAERDYTVKVDAAGLAPGTTYYYDFHALGTASPIGRTRTLPEAGVERLRMAVVSCSNYPFGFFNVYGRIAERADLDVVLHLGDYIYEYPGRGVPPEVNPDEYGDGRSLGRAPEPPYEIVTLDDYRTRYACYRTDPDLQAVHRQHPMIVVWDDHESANNSWQGGAQNHDPARGEGPWPKRETASVQAYYEWLPIRESEPDTPLPIYRSFDFGDLVRLNMLDTRLIGRDEQLDNNAENGFTDTGAYADSERTLIDNDQYDWLADQLQNSPARWQLLGQQVMFGQLKAVGAPNSANTENPDGQGGVFINADQWDGYPRARERVWRLIRGGQGAPNVAIDNIVVLTGDIHTSWAQDITEDPNNPDFYNPDTGTGSMAVEFVGTSVTSPGSNGDPESVKSQNPAMQYVELASRGYMLLDITRERVQSEWWFVDDIETRNDRQRFGAAYLVENSQNHVVAGEGASVERQTAPALAPVRANFNTDTA</sequence>
<feature type="region of interest" description="Disordered" evidence="1">
    <location>
        <begin position="267"/>
        <end position="288"/>
    </location>
</feature>
<dbReference type="InterPro" id="IPR018946">
    <property type="entry name" value="PhoD-like_MPP"/>
</dbReference>
<dbReference type="Pfam" id="PF09423">
    <property type="entry name" value="PhoD"/>
    <property type="match status" value="1"/>
</dbReference>
<accession>A0A423PT84</accession>
<dbReference type="PROSITE" id="PS51318">
    <property type="entry name" value="TAT"/>
    <property type="match status" value="1"/>
</dbReference>
<dbReference type="InterPro" id="IPR006311">
    <property type="entry name" value="TAT_signal"/>
</dbReference>
<dbReference type="Proteomes" id="UP000285310">
    <property type="component" value="Unassembled WGS sequence"/>
</dbReference>
<feature type="domain" description="Phospholipase D N-terminal" evidence="3">
    <location>
        <begin position="61"/>
        <end position="149"/>
    </location>
</feature>
<evidence type="ECO:0000313" key="4">
    <source>
        <dbReference type="EMBL" id="ROO28794.1"/>
    </source>
</evidence>
<dbReference type="OrthoDB" id="327733at2"/>
<dbReference type="InterPro" id="IPR032093">
    <property type="entry name" value="PhoD_N"/>
</dbReference>
<dbReference type="InterPro" id="IPR029052">
    <property type="entry name" value="Metallo-depent_PP-like"/>
</dbReference>